<name>A0A9W7IEX0_HIBTR</name>
<evidence type="ECO:0000313" key="2">
    <source>
        <dbReference type="Proteomes" id="UP001165190"/>
    </source>
</evidence>
<reference evidence="1" key="1">
    <citation type="submission" date="2023-05" db="EMBL/GenBank/DDBJ databases">
        <title>Genome and transcriptome analyses reveal genes involved in the formation of fine ridges on petal epidermal cells in Hibiscus trionum.</title>
        <authorList>
            <person name="Koshimizu S."/>
            <person name="Masuda S."/>
            <person name="Ishii T."/>
            <person name="Shirasu K."/>
            <person name="Hoshino A."/>
            <person name="Arita M."/>
        </authorList>
    </citation>
    <scope>NUCLEOTIDE SEQUENCE</scope>
    <source>
        <strain evidence="1">Hamamatsu line</strain>
    </source>
</reference>
<accession>A0A9W7IEX0</accession>
<comment type="caution">
    <text evidence="1">The sequence shown here is derived from an EMBL/GenBank/DDBJ whole genome shotgun (WGS) entry which is preliminary data.</text>
</comment>
<dbReference type="EMBL" id="BSYR01000025">
    <property type="protein sequence ID" value="GMI93836.1"/>
    <property type="molecule type" value="Genomic_DNA"/>
</dbReference>
<proteinExistence type="predicted"/>
<dbReference type="OrthoDB" id="973354at2759"/>
<dbReference type="Proteomes" id="UP001165190">
    <property type="component" value="Unassembled WGS sequence"/>
</dbReference>
<protein>
    <recommendedName>
        <fullName evidence="3">Retrotransposon Copia-like N-terminal domain-containing protein</fullName>
    </recommendedName>
</protein>
<evidence type="ECO:0000313" key="1">
    <source>
        <dbReference type="EMBL" id="GMI93836.1"/>
    </source>
</evidence>
<keyword evidence="2" id="KW-1185">Reference proteome</keyword>
<organism evidence="1 2">
    <name type="scientific">Hibiscus trionum</name>
    <name type="common">Flower of an hour</name>
    <dbReference type="NCBI Taxonomy" id="183268"/>
    <lineage>
        <taxon>Eukaryota</taxon>
        <taxon>Viridiplantae</taxon>
        <taxon>Streptophyta</taxon>
        <taxon>Embryophyta</taxon>
        <taxon>Tracheophyta</taxon>
        <taxon>Spermatophyta</taxon>
        <taxon>Magnoliopsida</taxon>
        <taxon>eudicotyledons</taxon>
        <taxon>Gunneridae</taxon>
        <taxon>Pentapetalae</taxon>
        <taxon>rosids</taxon>
        <taxon>malvids</taxon>
        <taxon>Malvales</taxon>
        <taxon>Malvaceae</taxon>
        <taxon>Malvoideae</taxon>
        <taxon>Hibiscus</taxon>
    </lineage>
</organism>
<evidence type="ECO:0008006" key="3">
    <source>
        <dbReference type="Google" id="ProtNLM"/>
    </source>
</evidence>
<dbReference type="AlphaFoldDB" id="A0A9W7IEX0"/>
<sequence length="85" mass="9709">MAPTDDILSIVDDDQLSEIPVFSNKRVNVCLNESNYLLWKQQVVLTIRGLGLEGYLDGSLVAPSRFARNRAWEQIVNPLYLQFIK</sequence>
<gene>
    <name evidence="1" type="ORF">HRI_003052900</name>
</gene>